<reference evidence="4" key="1">
    <citation type="submission" date="2020-09" db="EMBL/GenBank/DDBJ databases">
        <authorList>
            <person name="Kikuchi T."/>
        </authorList>
    </citation>
    <scope>NUCLEOTIDE SEQUENCE</scope>
    <source>
        <strain evidence="4">Ka4C1</strain>
    </source>
</reference>
<name>A0A7I8X3V5_BURXY</name>
<dbReference type="GO" id="GO:0016403">
    <property type="term" value="F:dimethylargininase activity"/>
    <property type="evidence" value="ECO:0007669"/>
    <property type="project" value="TreeGrafter"/>
</dbReference>
<proteinExistence type="inferred from homology"/>
<keyword evidence="3" id="KW-0175">Coiled coil</keyword>
<dbReference type="PANTHER" id="PTHR12737:SF9">
    <property type="entry name" value="DIMETHYLARGININASE"/>
    <property type="match status" value="1"/>
</dbReference>
<dbReference type="Gene3D" id="3.75.10.10">
    <property type="entry name" value="L-arginine/glycine Amidinotransferase, Chain A"/>
    <property type="match status" value="1"/>
</dbReference>
<accession>A0A7I8X3V5</accession>
<gene>
    <name evidence="4" type="ORF">BXYJ_LOCUS13497</name>
</gene>
<dbReference type="EMBL" id="CAJFDI010000006">
    <property type="protein sequence ID" value="CAD5233406.1"/>
    <property type="molecule type" value="Genomic_DNA"/>
</dbReference>
<dbReference type="OrthoDB" id="10016839at2759"/>
<dbReference type="GO" id="GO:0000052">
    <property type="term" value="P:citrulline metabolic process"/>
    <property type="evidence" value="ECO:0007669"/>
    <property type="project" value="TreeGrafter"/>
</dbReference>
<dbReference type="EMBL" id="CAJFCV020000006">
    <property type="protein sequence ID" value="CAG9128446.1"/>
    <property type="molecule type" value="Genomic_DNA"/>
</dbReference>
<dbReference type="GO" id="GO:0016597">
    <property type="term" value="F:amino acid binding"/>
    <property type="evidence" value="ECO:0007669"/>
    <property type="project" value="TreeGrafter"/>
</dbReference>
<comment type="similarity">
    <text evidence="1">Belongs to the DDAH family.</text>
</comment>
<sequence>MGKYVVNEPDMFPKQTIKVPFREITMRYTHAIVARIPQQLKFENKKAAGKVDLEKARKQIEDLNETLREAGIEVLELEPEENTPLHNLYLDDTAVIINGIALICRPKKKHSRTAEVQSYLRDIVWQIVETPEKEGKQEVFLEGSDVVFTGKEIFVGIRKHGTNMEGGVVVARTWPDLPVIPIQLAKDSPPLKHFVAVAASGVLSMGKSKEATAVRQRIERESTFRYKVLSIDADEHINCINANHHLIFRNENADNSKYRLLQAPTELWGLAVDELVKLGAPFSRFCLLARRISSLKQID</sequence>
<dbReference type="AlphaFoldDB" id="A0A7I8X3V5"/>
<evidence type="ECO:0000256" key="1">
    <source>
        <dbReference type="ARBA" id="ARBA00008532"/>
    </source>
</evidence>
<evidence type="ECO:0000313" key="5">
    <source>
        <dbReference type="Proteomes" id="UP000659654"/>
    </source>
</evidence>
<dbReference type="SMR" id="A0A7I8X3V5"/>
<organism evidence="4 5">
    <name type="scientific">Bursaphelenchus xylophilus</name>
    <name type="common">Pinewood nematode worm</name>
    <name type="synonym">Aphelenchoides xylophilus</name>
    <dbReference type="NCBI Taxonomy" id="6326"/>
    <lineage>
        <taxon>Eukaryota</taxon>
        <taxon>Metazoa</taxon>
        <taxon>Ecdysozoa</taxon>
        <taxon>Nematoda</taxon>
        <taxon>Chromadorea</taxon>
        <taxon>Rhabditida</taxon>
        <taxon>Tylenchina</taxon>
        <taxon>Tylenchomorpha</taxon>
        <taxon>Aphelenchoidea</taxon>
        <taxon>Aphelenchoididae</taxon>
        <taxon>Bursaphelenchus</taxon>
    </lineage>
</organism>
<dbReference type="InterPro" id="IPR033199">
    <property type="entry name" value="DDAH-like"/>
</dbReference>
<dbReference type="PANTHER" id="PTHR12737">
    <property type="entry name" value="DIMETHYLARGININE DIMETHYLAMINOHYDROLASE"/>
    <property type="match status" value="1"/>
</dbReference>
<keyword evidence="2" id="KW-0378">Hydrolase</keyword>
<protein>
    <submittedName>
        <fullName evidence="4">(pine wood nematode) hypothetical protein</fullName>
    </submittedName>
</protein>
<dbReference type="Proteomes" id="UP000659654">
    <property type="component" value="Unassembled WGS sequence"/>
</dbReference>
<feature type="coiled-coil region" evidence="3">
    <location>
        <begin position="46"/>
        <end position="73"/>
    </location>
</feature>
<dbReference type="GO" id="GO:0045429">
    <property type="term" value="P:positive regulation of nitric oxide biosynthetic process"/>
    <property type="evidence" value="ECO:0007669"/>
    <property type="project" value="TreeGrafter"/>
</dbReference>
<evidence type="ECO:0000256" key="3">
    <source>
        <dbReference type="SAM" id="Coils"/>
    </source>
</evidence>
<evidence type="ECO:0000313" key="4">
    <source>
        <dbReference type="EMBL" id="CAD5233406.1"/>
    </source>
</evidence>
<dbReference type="GO" id="GO:0006525">
    <property type="term" value="P:arginine metabolic process"/>
    <property type="evidence" value="ECO:0007669"/>
    <property type="project" value="TreeGrafter"/>
</dbReference>
<keyword evidence="5" id="KW-1185">Reference proteome</keyword>
<evidence type="ECO:0000256" key="2">
    <source>
        <dbReference type="ARBA" id="ARBA00022801"/>
    </source>
</evidence>
<dbReference type="SUPFAM" id="SSF55909">
    <property type="entry name" value="Pentein"/>
    <property type="match status" value="1"/>
</dbReference>
<dbReference type="Proteomes" id="UP000582659">
    <property type="component" value="Unassembled WGS sequence"/>
</dbReference>
<comment type="caution">
    <text evidence="4">The sequence shown here is derived from an EMBL/GenBank/DDBJ whole genome shotgun (WGS) entry which is preliminary data.</text>
</comment>